<organism evidence="7 8">
    <name type="scientific">Protopolystoma xenopodis</name>
    <dbReference type="NCBI Taxonomy" id="117903"/>
    <lineage>
        <taxon>Eukaryota</taxon>
        <taxon>Metazoa</taxon>
        <taxon>Spiralia</taxon>
        <taxon>Lophotrochozoa</taxon>
        <taxon>Platyhelminthes</taxon>
        <taxon>Monogenea</taxon>
        <taxon>Polyopisthocotylea</taxon>
        <taxon>Polystomatidea</taxon>
        <taxon>Polystomatidae</taxon>
        <taxon>Protopolystoma</taxon>
    </lineage>
</organism>
<dbReference type="PANTHER" id="PTHR12620">
    <property type="entry name" value="U2 SNRNP AUXILIARY FACTOR, SMALL SUBUNIT"/>
    <property type="match status" value="1"/>
</dbReference>
<dbReference type="InterPro" id="IPR012677">
    <property type="entry name" value="Nucleotide-bd_a/b_plait_sf"/>
</dbReference>
<evidence type="ECO:0000256" key="5">
    <source>
        <dbReference type="PROSITE-ProRule" id="PRU00176"/>
    </source>
</evidence>
<evidence type="ECO:0000313" key="7">
    <source>
        <dbReference type="EMBL" id="VEL22581.1"/>
    </source>
</evidence>
<dbReference type="SUPFAM" id="SSF54928">
    <property type="entry name" value="RNA-binding domain, RBD"/>
    <property type="match status" value="1"/>
</dbReference>
<protein>
    <recommendedName>
        <fullName evidence="6">RRM domain-containing protein</fullName>
    </recommendedName>
</protein>
<evidence type="ECO:0000256" key="4">
    <source>
        <dbReference type="ARBA" id="ARBA00022833"/>
    </source>
</evidence>
<dbReference type="InterPro" id="IPR035979">
    <property type="entry name" value="RBD_domain_sf"/>
</dbReference>
<keyword evidence="1" id="KW-0479">Metal-binding</keyword>
<dbReference type="InterPro" id="IPR009145">
    <property type="entry name" value="U2AF_small"/>
</dbReference>
<evidence type="ECO:0000256" key="3">
    <source>
        <dbReference type="ARBA" id="ARBA00022771"/>
    </source>
</evidence>
<reference evidence="7" key="1">
    <citation type="submission" date="2018-11" db="EMBL/GenBank/DDBJ databases">
        <authorList>
            <consortium name="Pathogen Informatics"/>
        </authorList>
    </citation>
    <scope>NUCLEOTIDE SEQUENCE</scope>
</reference>
<comment type="caution">
    <text evidence="7">The sequence shown here is derived from an EMBL/GenBank/DDBJ whole genome shotgun (WGS) entry which is preliminary data.</text>
</comment>
<dbReference type="PRINTS" id="PR01848">
    <property type="entry name" value="U2AUXFACTOR"/>
</dbReference>
<evidence type="ECO:0000256" key="1">
    <source>
        <dbReference type="ARBA" id="ARBA00022723"/>
    </source>
</evidence>
<dbReference type="Gene3D" id="3.30.70.330">
    <property type="match status" value="1"/>
</dbReference>
<keyword evidence="8" id="KW-1185">Reference proteome</keyword>
<dbReference type="Proteomes" id="UP000784294">
    <property type="component" value="Unassembled WGS sequence"/>
</dbReference>
<feature type="domain" description="RRM" evidence="6">
    <location>
        <begin position="1"/>
        <end position="88"/>
    </location>
</feature>
<proteinExistence type="predicted"/>
<dbReference type="InterPro" id="IPR000504">
    <property type="entry name" value="RRM_dom"/>
</dbReference>
<evidence type="ECO:0000313" key="8">
    <source>
        <dbReference type="Proteomes" id="UP000784294"/>
    </source>
</evidence>
<dbReference type="OrthoDB" id="75923at2759"/>
<keyword evidence="2" id="KW-0677">Repeat</keyword>
<evidence type="ECO:0000259" key="6">
    <source>
        <dbReference type="PROSITE" id="PS50102"/>
    </source>
</evidence>
<dbReference type="GO" id="GO:0089701">
    <property type="term" value="C:U2AF complex"/>
    <property type="evidence" value="ECO:0007669"/>
    <property type="project" value="InterPro"/>
</dbReference>
<dbReference type="GO" id="GO:0003723">
    <property type="term" value="F:RNA binding"/>
    <property type="evidence" value="ECO:0007669"/>
    <property type="project" value="UniProtKB-UniRule"/>
</dbReference>
<dbReference type="GO" id="GO:0000398">
    <property type="term" value="P:mRNA splicing, via spliceosome"/>
    <property type="evidence" value="ECO:0007669"/>
    <property type="project" value="InterPro"/>
</dbReference>
<keyword evidence="5" id="KW-0694">RNA-binding</keyword>
<evidence type="ECO:0000256" key="2">
    <source>
        <dbReference type="ARBA" id="ARBA00022737"/>
    </source>
</evidence>
<dbReference type="GO" id="GO:0008270">
    <property type="term" value="F:zinc ion binding"/>
    <property type="evidence" value="ECO:0007669"/>
    <property type="project" value="UniProtKB-KW"/>
</dbReference>
<dbReference type="AlphaFoldDB" id="A0A448WXI6"/>
<keyword evidence="3" id="KW-0863">Zinc-finger</keyword>
<gene>
    <name evidence="7" type="ORF">PXEA_LOCUS16021</name>
</gene>
<accession>A0A448WXI6</accession>
<sequence>MNTSSAYLELDESQLLTDYAEFYADVFQELESRWGLVQVLRTCRNLSSHLRGTVLVEFANPLDVCKASRGLHGRWYAGRRLETRVARLWGGWREAICGTSIVLPSYFIYSLILSFIDS</sequence>
<keyword evidence="4" id="KW-0862">Zinc</keyword>
<dbReference type="EMBL" id="CAAALY010057270">
    <property type="protein sequence ID" value="VEL22581.1"/>
    <property type="molecule type" value="Genomic_DNA"/>
</dbReference>
<dbReference type="PROSITE" id="PS50102">
    <property type="entry name" value="RRM"/>
    <property type="match status" value="1"/>
</dbReference>
<name>A0A448WXI6_9PLAT</name>